<gene>
    <name evidence="3" type="primary">LOC111277546</name>
</gene>
<feature type="domain" description="PDZ" evidence="1">
    <location>
        <begin position="105"/>
        <end position="152"/>
    </location>
</feature>
<accession>A0A6P5WU87</accession>
<dbReference type="PANTHER" id="PTHR47389">
    <property type="entry name" value="OS09G0436400 PROTEIN"/>
    <property type="match status" value="1"/>
</dbReference>
<dbReference type="OrthoDB" id="4217619at2759"/>
<organism evidence="2 3">
    <name type="scientific">Durio zibethinus</name>
    <name type="common">Durian</name>
    <dbReference type="NCBI Taxonomy" id="66656"/>
    <lineage>
        <taxon>Eukaryota</taxon>
        <taxon>Viridiplantae</taxon>
        <taxon>Streptophyta</taxon>
        <taxon>Embryophyta</taxon>
        <taxon>Tracheophyta</taxon>
        <taxon>Spermatophyta</taxon>
        <taxon>Magnoliopsida</taxon>
        <taxon>eudicotyledons</taxon>
        <taxon>Gunneridae</taxon>
        <taxon>Pentapetalae</taxon>
        <taxon>rosids</taxon>
        <taxon>malvids</taxon>
        <taxon>Malvales</taxon>
        <taxon>Malvaceae</taxon>
        <taxon>Helicteroideae</taxon>
        <taxon>Durio</taxon>
    </lineage>
</organism>
<dbReference type="Gene3D" id="2.30.42.10">
    <property type="match status" value="1"/>
</dbReference>
<name>A0A6P5WU87_DURZI</name>
<dbReference type="AlphaFoldDB" id="A0A6P5WU87"/>
<dbReference type="GeneID" id="111277546"/>
<dbReference type="SUPFAM" id="SSF50156">
    <property type="entry name" value="PDZ domain-like"/>
    <property type="match status" value="1"/>
</dbReference>
<dbReference type="Proteomes" id="UP000515121">
    <property type="component" value="Unplaced"/>
</dbReference>
<dbReference type="KEGG" id="dzi:111277546"/>
<proteinExistence type="predicted"/>
<dbReference type="PANTHER" id="PTHR47389:SF4">
    <property type="entry name" value="OS09G0436400 PROTEIN"/>
    <property type="match status" value="1"/>
</dbReference>
<evidence type="ECO:0000313" key="3">
    <source>
        <dbReference type="RefSeq" id="XP_022719705.1"/>
    </source>
</evidence>
<evidence type="ECO:0000313" key="2">
    <source>
        <dbReference type="Proteomes" id="UP000515121"/>
    </source>
</evidence>
<dbReference type="SUPFAM" id="SSF50494">
    <property type="entry name" value="Trypsin-like serine proteases"/>
    <property type="match status" value="1"/>
</dbReference>
<keyword evidence="2" id="KW-1185">Reference proteome</keyword>
<sequence>MEKCDESDCQGLRKADCGMSSEGYIDGPIINCQGEIIGINFYHWNYTSFLPMNIAFRCLKCLKKQNKVHHPCLGMKFTDLYSVELDTLEIIIQQYFPHISYDVMIEQIAAESPAARAGIVPNDVIVELGSNIVRSSMEYFGTIWDKTGESVETVVMRACLGEANFSYP</sequence>
<dbReference type="Pfam" id="PF17820">
    <property type="entry name" value="PDZ_6"/>
    <property type="match status" value="1"/>
</dbReference>
<evidence type="ECO:0000259" key="1">
    <source>
        <dbReference type="Pfam" id="PF17820"/>
    </source>
</evidence>
<dbReference type="InterPro" id="IPR041489">
    <property type="entry name" value="PDZ_6"/>
</dbReference>
<protein>
    <submittedName>
        <fullName evidence="3">Protease Do-like 14</fullName>
    </submittedName>
</protein>
<dbReference type="RefSeq" id="XP_022719705.1">
    <property type="nucleotide sequence ID" value="XM_022863970.1"/>
</dbReference>
<reference evidence="3" key="1">
    <citation type="submission" date="2025-08" db="UniProtKB">
        <authorList>
            <consortium name="RefSeq"/>
        </authorList>
    </citation>
    <scope>IDENTIFICATION</scope>
    <source>
        <tissue evidence="3">Fruit stalk</tissue>
    </source>
</reference>
<dbReference type="InterPro" id="IPR009003">
    <property type="entry name" value="Peptidase_S1_PA"/>
</dbReference>
<dbReference type="InterPro" id="IPR036034">
    <property type="entry name" value="PDZ_sf"/>
</dbReference>